<dbReference type="InterPro" id="IPR002878">
    <property type="entry name" value="ChsH2_C"/>
</dbReference>
<sequence length="136" mass="15144">MMDGIAIAEGIFRATPQPTLIGGRDRASGRVVFPCPADPDRWEPVDLPRRGTLWSWTVQRFRPKSPPYAGPEAFEPFALGYVELPGAVIVESRLAGIDDFGQLRIGMEMELRLVPFARNAQGEDILIYAFAPMREV</sequence>
<accession>A0A7W6BQD0</accession>
<evidence type="ECO:0000313" key="3">
    <source>
        <dbReference type="Proteomes" id="UP000571950"/>
    </source>
</evidence>
<name>A0A7W6BQD0_9SPHN</name>
<organism evidence="2 3">
    <name type="scientific">Sphingobium jiangsuense</name>
    <dbReference type="NCBI Taxonomy" id="870476"/>
    <lineage>
        <taxon>Bacteria</taxon>
        <taxon>Pseudomonadati</taxon>
        <taxon>Pseudomonadota</taxon>
        <taxon>Alphaproteobacteria</taxon>
        <taxon>Sphingomonadales</taxon>
        <taxon>Sphingomonadaceae</taxon>
        <taxon>Sphingobium</taxon>
    </lineage>
</organism>
<evidence type="ECO:0000259" key="1">
    <source>
        <dbReference type="Pfam" id="PF01796"/>
    </source>
</evidence>
<dbReference type="Pfam" id="PF01796">
    <property type="entry name" value="OB_ChsH2_C"/>
    <property type="match status" value="1"/>
</dbReference>
<dbReference type="EMBL" id="JACIDT010000008">
    <property type="protein sequence ID" value="MBB3926813.1"/>
    <property type="molecule type" value="Genomic_DNA"/>
</dbReference>
<proteinExistence type="predicted"/>
<dbReference type="AlphaFoldDB" id="A0A7W6BQD0"/>
<gene>
    <name evidence="2" type="ORF">GGR43_002536</name>
</gene>
<protein>
    <recommendedName>
        <fullName evidence="1">ChsH2 C-terminal OB-fold domain-containing protein</fullName>
    </recommendedName>
</protein>
<feature type="domain" description="ChsH2 C-terminal OB-fold" evidence="1">
    <location>
        <begin position="45"/>
        <end position="113"/>
    </location>
</feature>
<dbReference type="Proteomes" id="UP000571950">
    <property type="component" value="Unassembled WGS sequence"/>
</dbReference>
<evidence type="ECO:0000313" key="2">
    <source>
        <dbReference type="EMBL" id="MBB3926813.1"/>
    </source>
</evidence>
<dbReference type="SUPFAM" id="SSF50249">
    <property type="entry name" value="Nucleic acid-binding proteins"/>
    <property type="match status" value="1"/>
</dbReference>
<reference evidence="2 3" key="1">
    <citation type="submission" date="2020-08" db="EMBL/GenBank/DDBJ databases">
        <title>Genomic Encyclopedia of Type Strains, Phase IV (KMG-IV): sequencing the most valuable type-strain genomes for metagenomic binning, comparative biology and taxonomic classification.</title>
        <authorList>
            <person name="Goeker M."/>
        </authorList>
    </citation>
    <scope>NUCLEOTIDE SEQUENCE [LARGE SCALE GENOMIC DNA]</scope>
    <source>
        <strain evidence="2 3">DSM 26189</strain>
    </source>
</reference>
<dbReference type="InterPro" id="IPR012340">
    <property type="entry name" value="NA-bd_OB-fold"/>
</dbReference>
<comment type="caution">
    <text evidence="2">The sequence shown here is derived from an EMBL/GenBank/DDBJ whole genome shotgun (WGS) entry which is preliminary data.</text>
</comment>
<dbReference type="RefSeq" id="WP_188072317.1">
    <property type="nucleotide sequence ID" value="NZ_BSPS01000003.1"/>
</dbReference>
<keyword evidence="3" id="KW-1185">Reference proteome</keyword>